<dbReference type="NCBIfam" id="NF002449">
    <property type="entry name" value="PRK01617.1"/>
    <property type="match status" value="1"/>
</dbReference>
<gene>
    <name evidence="4" type="ORF">MCNOR_1758</name>
</gene>
<dbReference type="EMBL" id="OX458332">
    <property type="protein sequence ID" value="CAI8811260.1"/>
    <property type="molecule type" value="Genomic_DNA"/>
</dbReference>
<dbReference type="InterPro" id="IPR032710">
    <property type="entry name" value="NTF2-like_dom_sf"/>
</dbReference>
<evidence type="ECO:0000256" key="1">
    <source>
        <dbReference type="ARBA" id="ARBA00010839"/>
    </source>
</evidence>
<protein>
    <recommendedName>
        <fullName evidence="2">UPF0225 protein MCNOR_1758</fullName>
    </recommendedName>
</protein>
<evidence type="ECO:0000313" key="4">
    <source>
        <dbReference type="EMBL" id="CAI8811260.1"/>
    </source>
</evidence>
<dbReference type="PANTHER" id="PTHR33747">
    <property type="entry name" value="UPF0225 PROTEIN SCO1677"/>
    <property type="match status" value="1"/>
</dbReference>
<comment type="similarity">
    <text evidence="1 2">Belongs to the UPF0225 family.</text>
</comment>
<dbReference type="Gene3D" id="3.10.450.50">
    <property type="match status" value="1"/>
</dbReference>
<feature type="domain" description="YchJ-like middle NTF2-like" evidence="3">
    <location>
        <begin position="32"/>
        <end position="127"/>
    </location>
</feature>
<name>A0AA35UBV6_METCP</name>
<reference evidence="4" key="1">
    <citation type="submission" date="2023-03" db="EMBL/GenBank/DDBJ databases">
        <authorList>
            <person name="Pearce D."/>
        </authorList>
    </citation>
    <scope>NUCLEOTIDE SEQUENCE</scope>
    <source>
        <strain evidence="4">Mc</strain>
    </source>
</reference>
<dbReference type="Pfam" id="PF17775">
    <property type="entry name" value="YchJ_M-like"/>
    <property type="match status" value="1"/>
</dbReference>
<accession>A0AA35UBV6</accession>
<evidence type="ECO:0000313" key="5">
    <source>
        <dbReference type="Proteomes" id="UP001158598"/>
    </source>
</evidence>
<dbReference type="AlphaFoldDB" id="A0AA35UBV6"/>
<sequence length="158" mass="17191">MTGAKSSCPCGSGLTYSDCCGAFHTGPSTAPTAEALMRSRYSAYASKNEAYLLRTWDARTRPAALNIAADTTRWLRLDILLTRLGGPSDTEGKVEFRAHYLAGSRRGTLHETSRFVRQQSAWVYLDGEIHPDSGETAVGRNEPCPCGSGRKFKHCCAV</sequence>
<dbReference type="InterPro" id="IPR004027">
    <property type="entry name" value="SEC_C_motif"/>
</dbReference>
<evidence type="ECO:0000256" key="2">
    <source>
        <dbReference type="HAMAP-Rule" id="MF_00612"/>
    </source>
</evidence>
<dbReference type="PANTHER" id="PTHR33747:SF1">
    <property type="entry name" value="ADENYLATE CYCLASE-ASSOCIATED CAP C-TERMINAL DOMAIN-CONTAINING PROTEIN"/>
    <property type="match status" value="1"/>
</dbReference>
<dbReference type="HAMAP" id="MF_00612">
    <property type="entry name" value="UPF0225"/>
    <property type="match status" value="1"/>
</dbReference>
<dbReference type="RefSeq" id="WP_017365558.1">
    <property type="nucleotide sequence ID" value="NZ_OX458332.1"/>
</dbReference>
<proteinExistence type="inferred from homology"/>
<evidence type="ECO:0000259" key="3">
    <source>
        <dbReference type="Pfam" id="PF17775"/>
    </source>
</evidence>
<dbReference type="SUPFAM" id="SSF54427">
    <property type="entry name" value="NTF2-like"/>
    <property type="match status" value="1"/>
</dbReference>
<dbReference type="Pfam" id="PF02810">
    <property type="entry name" value="SEC-C"/>
    <property type="match status" value="2"/>
</dbReference>
<dbReference type="InterPro" id="IPR048469">
    <property type="entry name" value="YchJ-like_M"/>
</dbReference>
<dbReference type="InterPro" id="IPR023006">
    <property type="entry name" value="YchJ-like"/>
</dbReference>
<organism evidence="4 5">
    <name type="scientific">Methylococcus capsulatus</name>
    <dbReference type="NCBI Taxonomy" id="414"/>
    <lineage>
        <taxon>Bacteria</taxon>
        <taxon>Pseudomonadati</taxon>
        <taxon>Pseudomonadota</taxon>
        <taxon>Gammaproteobacteria</taxon>
        <taxon>Methylococcales</taxon>
        <taxon>Methylococcaceae</taxon>
        <taxon>Methylococcus</taxon>
    </lineage>
</organism>
<dbReference type="SUPFAM" id="SSF103642">
    <property type="entry name" value="Sec-C motif"/>
    <property type="match status" value="1"/>
</dbReference>
<dbReference type="Proteomes" id="UP001158598">
    <property type="component" value="Chromosome"/>
</dbReference>